<protein>
    <submittedName>
        <fullName evidence="3">Type III effector protein</fullName>
    </submittedName>
</protein>
<dbReference type="Proteomes" id="UP000007953">
    <property type="component" value="Plasmid megaplasmid"/>
</dbReference>
<feature type="coiled-coil region" evidence="1">
    <location>
        <begin position="350"/>
        <end position="384"/>
    </location>
</feature>
<geneLocation type="plasmid" evidence="4"/>
<keyword evidence="1" id="KW-0175">Coiled coil</keyword>
<evidence type="ECO:0000256" key="2">
    <source>
        <dbReference type="SAM" id="MobiDB-lite"/>
    </source>
</evidence>
<reference evidence="3 4" key="1">
    <citation type="journal article" date="2011" name="J. Bacteriol.">
        <title>Complete genome sequence of the plant pathogen Ralstonia solanacearum strain Po82.</title>
        <authorList>
            <person name="Xu J."/>
            <person name="Zheng H.J."/>
            <person name="Liu L."/>
            <person name="Pan Z.C."/>
            <person name="Prior P."/>
            <person name="Tang B."/>
            <person name="Xu J.S."/>
            <person name="Zhang H."/>
            <person name="Tian Q."/>
            <person name="Zhang L.Q."/>
            <person name="Feng J."/>
        </authorList>
    </citation>
    <scope>NUCLEOTIDE SEQUENCE [LARGE SCALE GENOMIC DNA]</scope>
    <source>
        <strain evidence="3 4">Po82</strain>
        <plasmid evidence="3">megaplasmid</plasmid>
    </source>
</reference>
<feature type="region of interest" description="Disordered" evidence="2">
    <location>
        <begin position="1201"/>
        <end position="1229"/>
    </location>
</feature>
<gene>
    <name evidence="3" type="ordered locus">RSPO_m01312</name>
</gene>
<feature type="compositionally biased region" description="Polar residues" evidence="2">
    <location>
        <begin position="954"/>
        <end position="976"/>
    </location>
</feature>
<feature type="region of interest" description="Disordered" evidence="2">
    <location>
        <begin position="952"/>
        <end position="1006"/>
    </location>
</feature>
<dbReference type="KEGG" id="rsn:RSPO_m01312"/>
<feature type="compositionally biased region" description="Polar residues" evidence="2">
    <location>
        <begin position="8"/>
        <end position="21"/>
    </location>
</feature>
<proteinExistence type="predicted"/>
<sequence length="1501" mass="160228">MPGRPPTSRRQTMPCSPSRFNPTALKPSATPVADTAPQTGSPKLSPAAPPAQARPPRSARGTLTDRLKQLVHIKHVPQKPAISVDSWDEHATFKICEQWRESQARQPSIPGLARLAALNFERAQADSIPEDKQAQRLLPPETASETAYNEAMIETFLKAVGIEDKEVTATLESFKKAGTGGLHRQPVTIASTVGGAISTAQYAASAHVIAKTTLSGLQLLQTLLTTQLAFDSANLRFRNAGTEEVMPLGRADTAPSAKVGPTVIRASGRLAWDLRKISANVSTMEKAQAALEQAHAALETAQATAATGLAELETAQRALKALLAELDSPKARLSQHLQAVTDIEQAQMPIEQATQKIQQGQKDAEQAQKDIQAADKTLKIAYAKFCLRNELKSDYKTASESTKIEYHGNKYFLGLSVASGAANMTATILGILTPVVVSASVTTGVTAAAAALAAVMYVGYQLSTGPSRDGEAKAKRAIVALAKSLDLLAGNATRQQKARAAAYRTYVAEKRFWKKPEVRQNAKAKLIATLDEIARKDTTEHDLDPLKNWLDYAAHDAAVKAAGDDLEAVRNLEETFSQAHGAQFNTKTVTDGWKTPERMRFDSMGRLLLGKLSQSFAALHKFNVESGRAAPGESGQQAYARTQIRAGKVADIKAGLHDWIRFEQAQSQMKAALKEKDPDQARATLRDAAQALAAIRDPDAQALFSRDGRKQVEATELAKSMTIGERERYTVTNAGPATLAAVVNIGGAAASLGLNIDKAVAASHGISTPAQYGDQNDARTLAQGSAPVTAPYVAAERARFQKTRMAKTVETLARKGDPVTLKLDLPADNAVTLDAGDPDTHQALEHLLEQLEGLHDIPDEIALSIGGKKLASGKLSGTTGYLNWRYDKAPAPTKAKFQMRKMGMVADTLAISVATPFAQSIAQVPLSMTRAAVNRGNAMSVNVRDQLTRLAGQPTDSQRATEQPTPVQHQPGTQPVPTAVQPVSPRNAASPVPAQPEPRQPAPIRVPGEFAPRATLLALSEIPMLGGEAPAEASAAPTSAAFQPRPEGTTHAEAAAQQRDMLVGGQQADATNQWFNTHGIEAVPNSGATGMDCLIIALLQHASGRYDAAAEPLLAEQARHYREALSQAHPEIQRGDGMLYDDEQAIQTLLQMLKEHYRVSLDPQLVLPTADGPVRLPGKGAGDHPVGIVLFGNHFQALHTPRQDAGQQSGRFDKHAGRTTPPAQLPATADAEPLPVTAVDQTSTQSGATGAVLHGMQGPTLETAPRQEQEDSDDGEFFSPRSSLSDVAFDSEPEDETPHAGGHDRTGVDQPAHPEPPQQRTEAEKNKPQPTATSSIHEQAPPTEHLGTGTTEGAQPTAGAGSAHSAEDLAHLKALPQAVAHRKRTEKTGLMSKLLGRKNHKPQQPPAPPIRRQDVPPVGGQQQPPGTGTVEGAQRTTHVDGVSSAEDLAHLKTLPQAVAHSKRTEKTSRWSKLFRRETAQTKPDVKQPAAPTDPSAPSKRR</sequence>
<feature type="region of interest" description="Disordered" evidence="2">
    <location>
        <begin position="1"/>
        <end position="59"/>
    </location>
</feature>
<dbReference type="PATRIC" id="fig|1031711.3.peg.4505"/>
<evidence type="ECO:0000313" key="4">
    <source>
        <dbReference type="Proteomes" id="UP000007953"/>
    </source>
</evidence>
<accession>F6G9N3</accession>
<dbReference type="EMBL" id="CP002820">
    <property type="protein sequence ID" value="AEG71947.1"/>
    <property type="molecule type" value="Genomic_DNA"/>
</dbReference>
<feature type="compositionally biased region" description="Polar residues" evidence="2">
    <location>
        <begin position="1328"/>
        <end position="1337"/>
    </location>
</feature>
<organism evidence="3 4">
    <name type="scientific">Ralstonia solanacearum (strain Po82)</name>
    <dbReference type="NCBI Taxonomy" id="1031711"/>
    <lineage>
        <taxon>Bacteria</taxon>
        <taxon>Pseudomonadati</taxon>
        <taxon>Pseudomonadota</taxon>
        <taxon>Betaproteobacteria</taxon>
        <taxon>Burkholderiales</taxon>
        <taxon>Burkholderiaceae</taxon>
        <taxon>Ralstonia</taxon>
        <taxon>Ralstonia solanacearum species complex</taxon>
    </lineage>
</organism>
<keyword evidence="3" id="KW-0614">Plasmid</keyword>
<feature type="region of interest" description="Disordered" evidence="2">
    <location>
        <begin position="1029"/>
        <end position="1053"/>
    </location>
</feature>
<evidence type="ECO:0000256" key="1">
    <source>
        <dbReference type="SAM" id="Coils"/>
    </source>
</evidence>
<feature type="compositionally biased region" description="Basic and acidic residues" evidence="2">
    <location>
        <begin position="1296"/>
        <end position="1307"/>
    </location>
</feature>
<feature type="compositionally biased region" description="Low complexity" evidence="2">
    <location>
        <begin position="1029"/>
        <end position="1041"/>
    </location>
</feature>
<feature type="region of interest" description="Disordered" evidence="2">
    <location>
        <begin position="1264"/>
        <end position="1501"/>
    </location>
</feature>
<feature type="compositionally biased region" description="Low complexity" evidence="2">
    <location>
        <begin position="1415"/>
        <end position="1430"/>
    </location>
</feature>
<feature type="compositionally biased region" description="Basic and acidic residues" evidence="2">
    <location>
        <begin position="1462"/>
        <end position="1485"/>
    </location>
</feature>
<name>F6G9N3_RALS8</name>
<dbReference type="HOGENOM" id="CLU_253519_0_0_4"/>
<evidence type="ECO:0000313" key="3">
    <source>
        <dbReference type="EMBL" id="AEG71947.1"/>
    </source>
</evidence>
<dbReference type="Gene3D" id="1.20.120.330">
    <property type="entry name" value="Nucleotidyltransferases domain 2"/>
    <property type="match status" value="1"/>
</dbReference>